<dbReference type="GO" id="GO:0045505">
    <property type="term" value="F:dynein intermediate chain binding"/>
    <property type="evidence" value="ECO:0007669"/>
    <property type="project" value="TreeGrafter"/>
</dbReference>
<proteinExistence type="predicted"/>
<evidence type="ECO:0000313" key="1">
    <source>
        <dbReference type="EMBL" id="KAA3679078.1"/>
    </source>
</evidence>
<evidence type="ECO:0000313" key="2">
    <source>
        <dbReference type="Proteomes" id="UP000324629"/>
    </source>
</evidence>
<organism evidence="1 2">
    <name type="scientific">Paragonimus westermani</name>
    <dbReference type="NCBI Taxonomy" id="34504"/>
    <lineage>
        <taxon>Eukaryota</taxon>
        <taxon>Metazoa</taxon>
        <taxon>Spiralia</taxon>
        <taxon>Lophotrochozoa</taxon>
        <taxon>Platyhelminthes</taxon>
        <taxon>Trematoda</taxon>
        <taxon>Digenea</taxon>
        <taxon>Plagiorchiida</taxon>
        <taxon>Troglotremata</taxon>
        <taxon>Troglotrematidae</taxon>
        <taxon>Paragonimus</taxon>
    </lineage>
</organism>
<evidence type="ECO:0008006" key="3">
    <source>
        <dbReference type="Google" id="ProtNLM"/>
    </source>
</evidence>
<dbReference type="Proteomes" id="UP000324629">
    <property type="component" value="Unassembled WGS sequence"/>
</dbReference>
<dbReference type="SMART" id="SM01375">
    <property type="entry name" value="Dynein_light"/>
    <property type="match status" value="1"/>
</dbReference>
<dbReference type="PANTHER" id="PTHR11886:SF35">
    <property type="entry name" value="DYNEIN LIGHT CHAIN"/>
    <property type="match status" value="1"/>
</dbReference>
<dbReference type="PANTHER" id="PTHR11886">
    <property type="entry name" value="DYNEIN LIGHT CHAIN"/>
    <property type="match status" value="1"/>
</dbReference>
<dbReference type="EMBL" id="QNGE01000856">
    <property type="protein sequence ID" value="KAA3679078.1"/>
    <property type="molecule type" value="Genomic_DNA"/>
</dbReference>
<protein>
    <recommendedName>
        <fullName evidence="3">Dynein light chain</fullName>
    </recommendedName>
</protein>
<dbReference type="GO" id="GO:0005868">
    <property type="term" value="C:cytoplasmic dynein complex"/>
    <property type="evidence" value="ECO:0007669"/>
    <property type="project" value="TreeGrafter"/>
</dbReference>
<gene>
    <name evidence="1" type="ORF">DEA37_0006627</name>
</gene>
<dbReference type="SUPFAM" id="SSF54648">
    <property type="entry name" value="DLC"/>
    <property type="match status" value="1"/>
</dbReference>
<dbReference type="InterPro" id="IPR037177">
    <property type="entry name" value="DLC_sf"/>
</dbReference>
<dbReference type="Pfam" id="PF01221">
    <property type="entry name" value="Dynein_light"/>
    <property type="match status" value="1"/>
</dbReference>
<sequence>RTYMHEHESVKKILSILTMEVNSSRELDSETAVIEVNEMPVGMQADAVRFTVDAMNRGHDEGIMATYVKRAFDKTYEPSWHCVVGRNFGSSRHTPPIVRTYQWSQPDTVSTPRANEKCLVLTENPRSTGDPAVHFQLEKANWFTVNPHFGPGVPFDNFEFLMSSTGFWHFTWIENYPQLIAAVAFP</sequence>
<name>A0A5J4NVD0_9TREM</name>
<keyword evidence="2" id="KW-1185">Reference proteome</keyword>
<dbReference type="GO" id="GO:0007017">
    <property type="term" value="P:microtubule-based process"/>
    <property type="evidence" value="ECO:0007669"/>
    <property type="project" value="InterPro"/>
</dbReference>
<comment type="caution">
    <text evidence="1">The sequence shown here is derived from an EMBL/GenBank/DDBJ whole genome shotgun (WGS) entry which is preliminary data.</text>
</comment>
<reference evidence="1 2" key="1">
    <citation type="journal article" date="2019" name="Gigascience">
        <title>Whole-genome sequence of the oriental lung fluke Paragonimus westermani.</title>
        <authorList>
            <person name="Oey H."/>
            <person name="Zakrzewski M."/>
            <person name="Narain K."/>
            <person name="Devi K.R."/>
            <person name="Agatsuma T."/>
            <person name="Nawaratna S."/>
            <person name="Gobert G.N."/>
            <person name="Jones M.K."/>
            <person name="Ragan M.A."/>
            <person name="McManus D.P."/>
            <person name="Krause L."/>
        </authorList>
    </citation>
    <scope>NUCLEOTIDE SEQUENCE [LARGE SCALE GENOMIC DNA]</scope>
    <source>
        <strain evidence="1 2">IND2009</strain>
    </source>
</reference>
<dbReference type="AlphaFoldDB" id="A0A5J4NVD0"/>
<feature type="non-terminal residue" evidence="1">
    <location>
        <position position="1"/>
    </location>
</feature>
<dbReference type="InterPro" id="IPR001372">
    <property type="entry name" value="Dynein_light_chain_typ-1/2"/>
</dbReference>
<accession>A0A5J4NVD0</accession>
<dbReference type="Gene3D" id="3.30.740.10">
    <property type="entry name" value="Protein Inhibitor Of Neuronal Nitric Oxide Synthase"/>
    <property type="match status" value="1"/>
</dbReference>